<evidence type="ECO:0000256" key="1">
    <source>
        <dbReference type="SAM" id="Coils"/>
    </source>
</evidence>
<evidence type="ECO:0000256" key="2">
    <source>
        <dbReference type="SAM" id="MobiDB-lite"/>
    </source>
</evidence>
<feature type="coiled-coil region" evidence="1">
    <location>
        <begin position="252"/>
        <end position="279"/>
    </location>
</feature>
<dbReference type="OrthoDB" id="10671005at2759"/>
<evidence type="ECO:0000313" key="4">
    <source>
        <dbReference type="Proteomes" id="UP000269721"/>
    </source>
</evidence>
<evidence type="ECO:0008006" key="5">
    <source>
        <dbReference type="Google" id="ProtNLM"/>
    </source>
</evidence>
<dbReference type="EMBL" id="KZ994293">
    <property type="protein sequence ID" value="RKO93305.1"/>
    <property type="molecule type" value="Genomic_DNA"/>
</dbReference>
<protein>
    <recommendedName>
        <fullName evidence="5">MSV199 domain-containing protein</fullName>
    </recommendedName>
</protein>
<name>A0A4P9WM71_9FUNG</name>
<keyword evidence="4" id="KW-1185">Reference proteome</keyword>
<accession>A0A4P9WM71</accession>
<evidence type="ECO:0000313" key="3">
    <source>
        <dbReference type="EMBL" id="RKO93305.1"/>
    </source>
</evidence>
<sequence length="571" mass="66194">MTAKDTEMYDILLECRNGSVEIFSIDFDQLWKWIGYSRKDAAKRKLLGSFVEKVDWTKTDIFMNVHGGHNKGQILLTPVAAQRFALQSGIGKSDEIANFFIKIVELFQDYRIIYNEIKPKHDIARNTHNHLLINFRGKHIVYLVYVGNVKNKIIYKFGKTENIDQRMGSHFRTFGFDILLVHAIECEDSKLELRIKRDENIKKQIRCMEIGGENRTELLEFDDKLTVDKYIKRIEQFQTELVAQSKFAFKRMDKLNDKKIQLQKAAISLETEKRRAEHEKTKQKFLELEIAKLSIQPPPYDQNLNHSLHEETLSQEDEQNETEDSAEQNEINNCSSEGEIHITIPSSGMEYEIKTRMNSRGYKIQRIAETPDGFVLKAVYSGEIHASRVFKNSAASPIKKAIENCSIYKGYRWFKILPGQDETIIQPDMPPTNKDVRQPKIGLVAKLDKHATVIKSVFPDQISAAREAQLSSKSAMSNAIKNGTPSHGHIYKMYNDCSEELRQAWLANNTLPDREVKGIRIERMKSFNGCVEEQYDSIQNVIKNFQISRTTFKNIVDKNIPCRGWYFRYKK</sequence>
<gene>
    <name evidence="3" type="ORF">BDK51DRAFT_27879</name>
</gene>
<proteinExistence type="predicted"/>
<feature type="compositionally biased region" description="Acidic residues" evidence="2">
    <location>
        <begin position="313"/>
        <end position="327"/>
    </location>
</feature>
<dbReference type="Proteomes" id="UP000269721">
    <property type="component" value="Unassembled WGS sequence"/>
</dbReference>
<keyword evidence="1" id="KW-0175">Coiled coil</keyword>
<feature type="region of interest" description="Disordered" evidence="2">
    <location>
        <begin position="312"/>
        <end position="339"/>
    </location>
</feature>
<reference evidence="4" key="1">
    <citation type="journal article" date="2018" name="Nat. Microbiol.">
        <title>Leveraging single-cell genomics to expand the fungal tree of life.</title>
        <authorList>
            <person name="Ahrendt S.R."/>
            <person name="Quandt C.A."/>
            <person name="Ciobanu D."/>
            <person name="Clum A."/>
            <person name="Salamov A."/>
            <person name="Andreopoulos B."/>
            <person name="Cheng J.F."/>
            <person name="Woyke T."/>
            <person name="Pelin A."/>
            <person name="Henrissat B."/>
            <person name="Reynolds N.K."/>
            <person name="Benny G.L."/>
            <person name="Smith M.E."/>
            <person name="James T.Y."/>
            <person name="Grigoriev I.V."/>
        </authorList>
    </citation>
    <scope>NUCLEOTIDE SEQUENCE [LARGE SCALE GENOMIC DNA]</scope>
</reference>
<dbReference type="AlphaFoldDB" id="A0A4P9WM71"/>
<organism evidence="3 4">
    <name type="scientific">Blyttiomyces helicus</name>
    <dbReference type="NCBI Taxonomy" id="388810"/>
    <lineage>
        <taxon>Eukaryota</taxon>
        <taxon>Fungi</taxon>
        <taxon>Fungi incertae sedis</taxon>
        <taxon>Chytridiomycota</taxon>
        <taxon>Chytridiomycota incertae sedis</taxon>
        <taxon>Chytridiomycetes</taxon>
        <taxon>Chytridiomycetes incertae sedis</taxon>
        <taxon>Blyttiomyces</taxon>
    </lineage>
</organism>